<dbReference type="OrthoDB" id="6357437at2759"/>
<keyword evidence="3" id="KW-1185">Reference proteome</keyword>
<dbReference type="Proteomes" id="UP001107558">
    <property type="component" value="Chromosome 1"/>
</dbReference>
<feature type="chain" id="PRO_5039895969" description="Cystatin" evidence="1">
    <location>
        <begin position="18"/>
        <end position="109"/>
    </location>
</feature>
<proteinExistence type="predicted"/>
<evidence type="ECO:0000313" key="3">
    <source>
        <dbReference type="Proteomes" id="UP001107558"/>
    </source>
</evidence>
<dbReference type="Gene3D" id="3.10.450.10">
    <property type="match status" value="1"/>
</dbReference>
<protein>
    <recommendedName>
        <fullName evidence="4">Cystatin</fullName>
    </recommendedName>
</protein>
<name>A0A9J6CQC6_POLVA</name>
<comment type="caution">
    <text evidence="2">The sequence shown here is derived from an EMBL/GenBank/DDBJ whole genome shotgun (WGS) entry which is preliminary data.</text>
</comment>
<keyword evidence="1" id="KW-0732">Signal</keyword>
<dbReference type="InterPro" id="IPR046350">
    <property type="entry name" value="Cystatin_sf"/>
</dbReference>
<dbReference type="AlphaFoldDB" id="A0A9J6CQC6"/>
<organism evidence="2 3">
    <name type="scientific">Polypedilum vanderplanki</name>
    <name type="common">Sleeping chironomid midge</name>
    <dbReference type="NCBI Taxonomy" id="319348"/>
    <lineage>
        <taxon>Eukaryota</taxon>
        <taxon>Metazoa</taxon>
        <taxon>Ecdysozoa</taxon>
        <taxon>Arthropoda</taxon>
        <taxon>Hexapoda</taxon>
        <taxon>Insecta</taxon>
        <taxon>Pterygota</taxon>
        <taxon>Neoptera</taxon>
        <taxon>Endopterygota</taxon>
        <taxon>Diptera</taxon>
        <taxon>Nematocera</taxon>
        <taxon>Chironomoidea</taxon>
        <taxon>Chironomidae</taxon>
        <taxon>Chironominae</taxon>
        <taxon>Polypedilum</taxon>
        <taxon>Polypedilum</taxon>
    </lineage>
</organism>
<dbReference type="EMBL" id="JADBJN010000001">
    <property type="protein sequence ID" value="KAG5683811.1"/>
    <property type="molecule type" value="Genomic_DNA"/>
</dbReference>
<gene>
    <name evidence="2" type="ORF">PVAND_013075</name>
</gene>
<sequence>MKIACVFFFACITAAVARDVPGGESEVTDKATKQEVQKLLEDNICSLDGCWELIKITKITSQTVAGELYRINGIFEEVQEEQEYELLVTIWSKPWMNFNEVKLVSKTQV</sequence>
<evidence type="ECO:0008006" key="4">
    <source>
        <dbReference type="Google" id="ProtNLM"/>
    </source>
</evidence>
<reference evidence="2" key="1">
    <citation type="submission" date="2021-03" db="EMBL/GenBank/DDBJ databases">
        <title>Chromosome level genome of the anhydrobiotic midge Polypedilum vanderplanki.</title>
        <authorList>
            <person name="Yoshida Y."/>
            <person name="Kikawada T."/>
            <person name="Gusev O."/>
        </authorList>
    </citation>
    <scope>NUCLEOTIDE SEQUENCE</scope>
    <source>
        <strain evidence="2">NIAS01</strain>
        <tissue evidence="2">Whole body or cell culture</tissue>
    </source>
</reference>
<evidence type="ECO:0000313" key="2">
    <source>
        <dbReference type="EMBL" id="KAG5683811.1"/>
    </source>
</evidence>
<dbReference type="SUPFAM" id="SSF54403">
    <property type="entry name" value="Cystatin/monellin"/>
    <property type="match status" value="1"/>
</dbReference>
<accession>A0A9J6CQC6</accession>
<evidence type="ECO:0000256" key="1">
    <source>
        <dbReference type="SAM" id="SignalP"/>
    </source>
</evidence>
<feature type="signal peptide" evidence="1">
    <location>
        <begin position="1"/>
        <end position="17"/>
    </location>
</feature>